<evidence type="ECO:0000313" key="2">
    <source>
        <dbReference type="Proteomes" id="UP000450676"/>
    </source>
</evidence>
<reference evidence="1 2" key="1">
    <citation type="submission" date="2019-12" db="EMBL/GenBank/DDBJ databases">
        <title>Novel species isolated from a subtropical stream in China.</title>
        <authorList>
            <person name="Lu H."/>
        </authorList>
    </citation>
    <scope>NUCLEOTIDE SEQUENCE [LARGE SCALE GENOMIC DNA]</scope>
    <source>
        <strain evidence="1 2">FT127W</strain>
    </source>
</reference>
<name>A0A7X4HBU4_9BURK</name>
<gene>
    <name evidence="1" type="ORF">GTP77_11650</name>
</gene>
<dbReference type="AlphaFoldDB" id="A0A7X4HBU4"/>
<evidence type="ECO:0000313" key="1">
    <source>
        <dbReference type="EMBL" id="MYN07988.1"/>
    </source>
</evidence>
<proteinExistence type="predicted"/>
<sequence length="108" mass="11345">MGCCGSKRQQVVQKIYGSQGYSASAGLRASAQDSMRAAQPAVAETPAGMPHFATPAGVPFVYDGLAALVVTGSATGRRYRFAARGVRLMVDPLDAPTMRQTPKLRCLA</sequence>
<accession>A0A7X4HBU4</accession>
<dbReference type="EMBL" id="WWCU01000010">
    <property type="protein sequence ID" value="MYN07988.1"/>
    <property type="molecule type" value="Genomic_DNA"/>
</dbReference>
<protein>
    <submittedName>
        <fullName evidence="1">Uncharacterized protein</fullName>
    </submittedName>
</protein>
<keyword evidence="2" id="KW-1185">Reference proteome</keyword>
<comment type="caution">
    <text evidence="1">The sequence shown here is derived from an EMBL/GenBank/DDBJ whole genome shotgun (WGS) entry which is preliminary data.</text>
</comment>
<organism evidence="1 2">
    <name type="scientific">Pseudoduganella aquatica</name>
    <dbReference type="NCBI Taxonomy" id="2660641"/>
    <lineage>
        <taxon>Bacteria</taxon>
        <taxon>Pseudomonadati</taxon>
        <taxon>Pseudomonadota</taxon>
        <taxon>Betaproteobacteria</taxon>
        <taxon>Burkholderiales</taxon>
        <taxon>Oxalobacteraceae</taxon>
        <taxon>Telluria group</taxon>
        <taxon>Pseudoduganella</taxon>
    </lineage>
</organism>
<dbReference type="Proteomes" id="UP000450676">
    <property type="component" value="Unassembled WGS sequence"/>
</dbReference>
<dbReference type="RefSeq" id="WP_161072326.1">
    <property type="nucleotide sequence ID" value="NZ_CP086370.1"/>
</dbReference>